<evidence type="ECO:0000256" key="1">
    <source>
        <dbReference type="ARBA" id="ARBA00023015"/>
    </source>
</evidence>
<keyword evidence="2" id="KW-0238">DNA-binding</keyword>
<organism evidence="5 6">
    <name type="scientific">Sulfitobacter mediterraneus</name>
    <dbReference type="NCBI Taxonomy" id="83219"/>
    <lineage>
        <taxon>Bacteria</taxon>
        <taxon>Pseudomonadati</taxon>
        <taxon>Pseudomonadota</taxon>
        <taxon>Alphaproteobacteria</taxon>
        <taxon>Rhodobacterales</taxon>
        <taxon>Roseobacteraceae</taxon>
        <taxon>Sulfitobacter</taxon>
    </lineage>
</organism>
<dbReference type="PANTHER" id="PTHR35790:SF4">
    <property type="entry name" value="HTH-TYPE TRANSCRIPTIONAL REGULATOR PCHR"/>
    <property type="match status" value="1"/>
</dbReference>
<reference evidence="5 6" key="1">
    <citation type="journal article" date="2014" name="Genome Announc.">
        <title>Draft Genome Sequences of Two Isolates of the Roseobacter Group, Sulfitobacter sp. Strains 3SOLIMAR09 and 1FIGIMAR09, from Harbors of Mallorca Island (Mediterranean Sea).</title>
        <authorList>
            <person name="Mas-Llado M."/>
            <person name="Pina-Villalonga J.M."/>
            <person name="Brunet-Galmes I."/>
            <person name="Nogales B."/>
            <person name="Bosch R."/>
        </authorList>
    </citation>
    <scope>NUCLEOTIDE SEQUENCE [LARGE SCALE GENOMIC DNA]</scope>
    <source>
        <strain evidence="5 6">1FIGIMAR09</strain>
    </source>
</reference>
<keyword evidence="3" id="KW-0804">Transcription</keyword>
<evidence type="ECO:0000313" key="5">
    <source>
        <dbReference type="EMBL" id="KAJ04533.1"/>
    </source>
</evidence>
<gene>
    <name evidence="5" type="ORF">PM02_03590</name>
</gene>
<evidence type="ECO:0000259" key="4">
    <source>
        <dbReference type="PROSITE" id="PS50995"/>
    </source>
</evidence>
<evidence type="ECO:0000256" key="3">
    <source>
        <dbReference type="ARBA" id="ARBA00023163"/>
    </source>
</evidence>
<proteinExistence type="predicted"/>
<dbReference type="PANTHER" id="PTHR35790">
    <property type="entry name" value="HTH-TYPE TRANSCRIPTIONAL REGULATOR PCHR"/>
    <property type="match status" value="1"/>
</dbReference>
<dbReference type="RefSeq" id="WP_037905234.1">
    <property type="nucleotide sequence ID" value="NZ_JEMU01000002.1"/>
</dbReference>
<dbReference type="InterPro" id="IPR052067">
    <property type="entry name" value="Metal_resp_HTH_trans_reg"/>
</dbReference>
<dbReference type="PRINTS" id="PR00598">
    <property type="entry name" value="HTHMARR"/>
</dbReference>
<evidence type="ECO:0000256" key="2">
    <source>
        <dbReference type="ARBA" id="ARBA00023125"/>
    </source>
</evidence>
<dbReference type="SUPFAM" id="SSF46785">
    <property type="entry name" value="Winged helix' DNA-binding domain"/>
    <property type="match status" value="1"/>
</dbReference>
<accession>A0A061SWS2</accession>
<dbReference type="SMART" id="SM00347">
    <property type="entry name" value="HTH_MARR"/>
    <property type="match status" value="1"/>
</dbReference>
<keyword evidence="6" id="KW-1185">Reference proteome</keyword>
<dbReference type="PROSITE" id="PS50995">
    <property type="entry name" value="HTH_MARR_2"/>
    <property type="match status" value="1"/>
</dbReference>
<feature type="domain" description="HTH marR-type" evidence="4">
    <location>
        <begin position="9"/>
        <end position="142"/>
    </location>
</feature>
<dbReference type="InterPro" id="IPR000835">
    <property type="entry name" value="HTH_MarR-typ"/>
</dbReference>
<dbReference type="Pfam" id="PF12802">
    <property type="entry name" value="MarR_2"/>
    <property type="match status" value="1"/>
</dbReference>
<dbReference type="Gene3D" id="1.10.10.10">
    <property type="entry name" value="Winged helix-like DNA-binding domain superfamily/Winged helix DNA-binding domain"/>
    <property type="match status" value="1"/>
</dbReference>
<comment type="caution">
    <text evidence="5">The sequence shown here is derived from an EMBL/GenBank/DDBJ whole genome shotgun (WGS) entry which is preliminary data.</text>
</comment>
<dbReference type="InterPro" id="IPR036390">
    <property type="entry name" value="WH_DNA-bd_sf"/>
</dbReference>
<dbReference type="GO" id="GO:0003677">
    <property type="term" value="F:DNA binding"/>
    <property type="evidence" value="ECO:0007669"/>
    <property type="project" value="UniProtKB-KW"/>
</dbReference>
<name>A0A061SWS2_9RHOB</name>
<sequence>MPTDNFELEEFLPYLLNQSAEVSSLAFQQVYKDRYGMLRTEWRVLFHLGLYGSMTASEIGGRARLHKTKISRAVQRLAERRFLTRTKDKTDRRVEHLALTAQGEAAYKDLRETARQYEDKLLSVLTPQEGTVLRKALLKLSQVDPGRFT</sequence>
<dbReference type="eggNOG" id="COG1846">
    <property type="taxonomic scope" value="Bacteria"/>
</dbReference>
<dbReference type="EMBL" id="JEMU01000002">
    <property type="protein sequence ID" value="KAJ04533.1"/>
    <property type="molecule type" value="Genomic_DNA"/>
</dbReference>
<dbReference type="GO" id="GO:0003700">
    <property type="term" value="F:DNA-binding transcription factor activity"/>
    <property type="evidence" value="ECO:0007669"/>
    <property type="project" value="InterPro"/>
</dbReference>
<dbReference type="STRING" id="83219.PM02_03590"/>
<keyword evidence="1" id="KW-0805">Transcription regulation</keyword>
<evidence type="ECO:0000313" key="6">
    <source>
        <dbReference type="Proteomes" id="UP000027337"/>
    </source>
</evidence>
<dbReference type="AlphaFoldDB" id="A0A061SWS2"/>
<dbReference type="InterPro" id="IPR036388">
    <property type="entry name" value="WH-like_DNA-bd_sf"/>
</dbReference>
<protein>
    <submittedName>
        <fullName evidence="5">MarR family transcriptional regulator</fullName>
    </submittedName>
</protein>
<dbReference type="Proteomes" id="UP000027337">
    <property type="component" value="Unassembled WGS sequence"/>
</dbReference>